<evidence type="ECO:0000313" key="2">
    <source>
        <dbReference type="EMBL" id="KAK9711571.1"/>
    </source>
</evidence>
<evidence type="ECO:0000313" key="3">
    <source>
        <dbReference type="Proteomes" id="UP001458880"/>
    </source>
</evidence>
<feature type="region of interest" description="Disordered" evidence="1">
    <location>
        <begin position="70"/>
        <end position="106"/>
    </location>
</feature>
<dbReference type="SUPFAM" id="SSF50630">
    <property type="entry name" value="Acid proteases"/>
    <property type="match status" value="1"/>
</dbReference>
<feature type="compositionally biased region" description="Low complexity" evidence="1">
    <location>
        <begin position="70"/>
        <end position="81"/>
    </location>
</feature>
<dbReference type="EMBL" id="JASPKY010000278">
    <property type="protein sequence ID" value="KAK9711571.1"/>
    <property type="molecule type" value="Genomic_DNA"/>
</dbReference>
<sequence>MSRCPHFRRSYGNTKTFRRPIEGLSEKEIVQHILSHFILSDSHAVICRDVHTLDGLMEILRRLDDLTDLQRTQSMSQQTRRSPQRRGEERTRASRSPSPELEKKKTPIADLNLQGAARQLEPAGRCEAVSTNDTNSILISSFKPLISYKNFCNSISKFYRHPAEFISIEGDSEDEDDNNRFPCITIKVEEFALKCLIDTAAEISLIRSSSLTEEIITRRGIRINKMDLVATNQKKIGSIQQRVCLEGIIGYKTYTLNFYIFDNMQFDCIMGLDNIRKLNLTINFEEENILIQDNIVKMEEVSSEGIHQFKMVEELEEDDDDKVSRNGSIEDYEEEEVVRKIDINNEELKEKLKETLWKNRRLFNEEVTFAKDYQHIIEVEDSPLKCRNYPIPYQFKEAVETLATRLE</sequence>
<comment type="caution">
    <text evidence="2">The sequence shown here is derived from an EMBL/GenBank/DDBJ whole genome shotgun (WGS) entry which is preliminary data.</text>
</comment>
<evidence type="ECO:0008006" key="4">
    <source>
        <dbReference type="Google" id="ProtNLM"/>
    </source>
</evidence>
<evidence type="ECO:0000256" key="1">
    <source>
        <dbReference type="SAM" id="MobiDB-lite"/>
    </source>
</evidence>
<dbReference type="Gene3D" id="2.40.70.10">
    <property type="entry name" value="Acid Proteases"/>
    <property type="match status" value="1"/>
</dbReference>
<accession>A0AAW1K1V8</accession>
<gene>
    <name evidence="2" type="ORF">QE152_g25392</name>
</gene>
<keyword evidence="3" id="KW-1185">Reference proteome</keyword>
<protein>
    <recommendedName>
        <fullName evidence="4">Peptidase A2 domain-containing protein</fullName>
    </recommendedName>
</protein>
<proteinExistence type="predicted"/>
<reference evidence="2 3" key="1">
    <citation type="journal article" date="2024" name="BMC Genomics">
        <title>De novo assembly and annotation of Popillia japonica's genome with initial clues to its potential as an invasive pest.</title>
        <authorList>
            <person name="Cucini C."/>
            <person name="Boschi S."/>
            <person name="Funari R."/>
            <person name="Cardaioli E."/>
            <person name="Iannotti N."/>
            <person name="Marturano G."/>
            <person name="Paoli F."/>
            <person name="Bruttini M."/>
            <person name="Carapelli A."/>
            <person name="Frati F."/>
            <person name="Nardi F."/>
        </authorList>
    </citation>
    <scope>NUCLEOTIDE SEQUENCE [LARGE SCALE GENOMIC DNA]</scope>
    <source>
        <strain evidence="2">DMR45628</strain>
    </source>
</reference>
<organism evidence="2 3">
    <name type="scientific">Popillia japonica</name>
    <name type="common">Japanese beetle</name>
    <dbReference type="NCBI Taxonomy" id="7064"/>
    <lineage>
        <taxon>Eukaryota</taxon>
        <taxon>Metazoa</taxon>
        <taxon>Ecdysozoa</taxon>
        <taxon>Arthropoda</taxon>
        <taxon>Hexapoda</taxon>
        <taxon>Insecta</taxon>
        <taxon>Pterygota</taxon>
        <taxon>Neoptera</taxon>
        <taxon>Endopterygota</taxon>
        <taxon>Coleoptera</taxon>
        <taxon>Polyphaga</taxon>
        <taxon>Scarabaeiformia</taxon>
        <taxon>Scarabaeidae</taxon>
        <taxon>Rutelinae</taxon>
        <taxon>Popillia</taxon>
    </lineage>
</organism>
<dbReference type="Proteomes" id="UP001458880">
    <property type="component" value="Unassembled WGS sequence"/>
</dbReference>
<name>A0AAW1K1V8_POPJA</name>
<dbReference type="CDD" id="cd00303">
    <property type="entry name" value="retropepsin_like"/>
    <property type="match status" value="1"/>
</dbReference>
<dbReference type="AlphaFoldDB" id="A0AAW1K1V8"/>
<dbReference type="InterPro" id="IPR021109">
    <property type="entry name" value="Peptidase_aspartic_dom_sf"/>
</dbReference>